<keyword evidence="9" id="KW-0395">Inflammatory response</keyword>
<dbReference type="GO" id="GO:0001660">
    <property type="term" value="P:fever generation"/>
    <property type="evidence" value="ECO:0007669"/>
    <property type="project" value="UniProtKB-KW"/>
</dbReference>
<keyword evidence="6" id="KW-0202">Cytokine</keyword>
<dbReference type="GO" id="GO:0010628">
    <property type="term" value="P:positive regulation of gene expression"/>
    <property type="evidence" value="ECO:0007669"/>
    <property type="project" value="TreeGrafter"/>
</dbReference>
<dbReference type="OrthoDB" id="8962877at2759"/>
<dbReference type="GO" id="GO:0006955">
    <property type="term" value="P:immune response"/>
    <property type="evidence" value="ECO:0007669"/>
    <property type="project" value="InterPro"/>
</dbReference>
<dbReference type="GO" id="GO:0048246">
    <property type="term" value="P:macrophage chemotaxis"/>
    <property type="evidence" value="ECO:0007669"/>
    <property type="project" value="TreeGrafter"/>
</dbReference>
<dbReference type="GO" id="GO:0005615">
    <property type="term" value="C:extracellular space"/>
    <property type="evidence" value="ECO:0007669"/>
    <property type="project" value="UniProtKB-KW"/>
</dbReference>
<comment type="similarity">
    <text evidence="4 12">Belongs to the IL-1 family.</text>
</comment>
<sequence length="269" mass="30179">MVQKEGASATQEAVGLADHRGPCLERPGIAGDEEDKDQEEEEAQSQNKKSESNVTWILLLKQATISMIRGRGDEQSCVAPCEDCKMSSCEETNLVVVSVEQLQITESDQSGLGLILRLVSAAENKSVCDLRKQPLAKLLDKLHICEKKKTESASMTIYYYKTTDVTRKYSGIPVTLNFTGTNCYLACQEDKGKVVLKVEDCSSEQLRKIYRDDPKWRFVFYMMEMPDRSLEFESAKYSTWYICSQYEAGVAIMSNNTDGSGNFLFTISS</sequence>
<evidence type="ECO:0000256" key="4">
    <source>
        <dbReference type="ARBA" id="ARBA00010448"/>
    </source>
</evidence>
<dbReference type="InterPro" id="IPR008996">
    <property type="entry name" value="IL1/FGF"/>
</dbReference>
<dbReference type="InParanoid" id="A0A6P8RH10"/>
<evidence type="ECO:0000256" key="13">
    <source>
        <dbReference type="SAM" id="MobiDB-lite"/>
    </source>
</evidence>
<dbReference type="GO" id="GO:0005764">
    <property type="term" value="C:lysosome"/>
    <property type="evidence" value="ECO:0007669"/>
    <property type="project" value="UniProtKB-SubCell"/>
</dbReference>
<evidence type="ECO:0000256" key="12">
    <source>
        <dbReference type="RuleBase" id="RU003753"/>
    </source>
</evidence>
<keyword evidence="10" id="KW-0458">Lysosome</keyword>
<reference evidence="15" key="1">
    <citation type="submission" date="2025-08" db="UniProtKB">
        <authorList>
            <consortium name="RefSeq"/>
        </authorList>
    </citation>
    <scope>IDENTIFICATION</scope>
</reference>
<proteinExistence type="inferred from homology"/>
<evidence type="ECO:0000256" key="2">
    <source>
        <dbReference type="ARBA" id="ARBA00004514"/>
    </source>
</evidence>
<evidence type="ECO:0000313" key="15">
    <source>
        <dbReference type="RefSeq" id="XP_033803848.1"/>
    </source>
</evidence>
<dbReference type="GO" id="GO:0071222">
    <property type="term" value="P:cellular response to lipopolysaccharide"/>
    <property type="evidence" value="ECO:0007669"/>
    <property type="project" value="TreeGrafter"/>
</dbReference>
<dbReference type="GO" id="GO:0005149">
    <property type="term" value="F:interleukin-1 receptor binding"/>
    <property type="evidence" value="ECO:0007669"/>
    <property type="project" value="UniProtKB-UniRule"/>
</dbReference>
<dbReference type="RefSeq" id="XP_033803848.1">
    <property type="nucleotide sequence ID" value="XM_033947957.1"/>
</dbReference>
<keyword evidence="11" id="KW-0497">Mitogen</keyword>
<dbReference type="Gene3D" id="2.80.10.50">
    <property type="match status" value="1"/>
</dbReference>
<dbReference type="GO" id="GO:0042119">
    <property type="term" value="P:neutrophil activation"/>
    <property type="evidence" value="ECO:0007669"/>
    <property type="project" value="TreeGrafter"/>
</dbReference>
<evidence type="ECO:0000256" key="3">
    <source>
        <dbReference type="ARBA" id="ARBA00004550"/>
    </source>
</evidence>
<evidence type="ECO:0000256" key="10">
    <source>
        <dbReference type="ARBA" id="ARBA00023228"/>
    </source>
</evidence>
<dbReference type="GeneID" id="117362118"/>
<dbReference type="PANTHER" id="PTHR10078:SF30">
    <property type="entry name" value="INTERLEUKIN-1 BETA"/>
    <property type="match status" value="1"/>
</dbReference>
<dbReference type="GO" id="GO:0005125">
    <property type="term" value="F:cytokine activity"/>
    <property type="evidence" value="ECO:0007669"/>
    <property type="project" value="UniProtKB-UniRule"/>
</dbReference>
<dbReference type="PANTHER" id="PTHR10078">
    <property type="entry name" value="INTERLEUKIN-1 FAMILY MEMBER"/>
    <property type="match status" value="1"/>
</dbReference>
<dbReference type="GO" id="GO:0019221">
    <property type="term" value="P:cytokine-mediated signaling pathway"/>
    <property type="evidence" value="ECO:0007669"/>
    <property type="project" value="TreeGrafter"/>
</dbReference>
<dbReference type="InterPro" id="IPR000975">
    <property type="entry name" value="IL-1_fam"/>
</dbReference>
<evidence type="ECO:0000256" key="9">
    <source>
        <dbReference type="ARBA" id="ARBA00023198"/>
    </source>
</evidence>
<evidence type="ECO:0000313" key="14">
    <source>
        <dbReference type="Proteomes" id="UP000515159"/>
    </source>
</evidence>
<dbReference type="Pfam" id="PF00340">
    <property type="entry name" value="IL1"/>
    <property type="match status" value="1"/>
</dbReference>
<dbReference type="GO" id="GO:0051781">
    <property type="term" value="P:positive regulation of cell division"/>
    <property type="evidence" value="ECO:0007669"/>
    <property type="project" value="UniProtKB-KW"/>
</dbReference>
<dbReference type="KEGG" id="gsh:117362118"/>
<keyword evidence="7 12" id="KW-0964">Secreted</keyword>
<keyword evidence="5" id="KW-0963">Cytoplasm</keyword>
<accession>A0A6P8RH10</accession>
<dbReference type="GO" id="GO:1901222">
    <property type="term" value="P:regulation of non-canonical NF-kappaB signal transduction"/>
    <property type="evidence" value="ECO:0007669"/>
    <property type="project" value="TreeGrafter"/>
</dbReference>
<dbReference type="SUPFAM" id="SSF50353">
    <property type="entry name" value="Cytokine"/>
    <property type="match status" value="1"/>
</dbReference>
<dbReference type="AlphaFoldDB" id="A0A6P8RH10"/>
<organism evidence="14 15">
    <name type="scientific">Geotrypetes seraphini</name>
    <name type="common">Gaboon caecilian</name>
    <name type="synonym">Caecilia seraphini</name>
    <dbReference type="NCBI Taxonomy" id="260995"/>
    <lineage>
        <taxon>Eukaryota</taxon>
        <taxon>Metazoa</taxon>
        <taxon>Chordata</taxon>
        <taxon>Craniata</taxon>
        <taxon>Vertebrata</taxon>
        <taxon>Euteleostomi</taxon>
        <taxon>Amphibia</taxon>
        <taxon>Gymnophiona</taxon>
        <taxon>Geotrypetes</taxon>
    </lineage>
</organism>
<evidence type="ECO:0000256" key="7">
    <source>
        <dbReference type="ARBA" id="ARBA00022525"/>
    </source>
</evidence>
<evidence type="ECO:0000256" key="11">
    <source>
        <dbReference type="ARBA" id="ARBA00023246"/>
    </source>
</evidence>
<dbReference type="SMART" id="SM00125">
    <property type="entry name" value="IL1"/>
    <property type="match status" value="1"/>
</dbReference>
<dbReference type="CDD" id="cd00100">
    <property type="entry name" value="beta-trefoil_IL1"/>
    <property type="match status" value="1"/>
</dbReference>
<feature type="region of interest" description="Disordered" evidence="13">
    <location>
        <begin position="1"/>
        <end position="49"/>
    </location>
</feature>
<evidence type="ECO:0000256" key="5">
    <source>
        <dbReference type="ARBA" id="ARBA00022490"/>
    </source>
</evidence>
<dbReference type="PRINTS" id="PR00264">
    <property type="entry name" value="INTERLEUKIN1"/>
</dbReference>
<gene>
    <name evidence="15" type="primary">LOC117362118</name>
</gene>
<evidence type="ECO:0000256" key="6">
    <source>
        <dbReference type="ARBA" id="ARBA00022514"/>
    </source>
</evidence>
<dbReference type="Proteomes" id="UP000515159">
    <property type="component" value="Chromosome 6"/>
</dbReference>
<dbReference type="PRINTS" id="PR01357">
    <property type="entry name" value="INTRLEUKN1AB"/>
</dbReference>
<dbReference type="GO" id="GO:0005829">
    <property type="term" value="C:cytosol"/>
    <property type="evidence" value="ECO:0007669"/>
    <property type="project" value="UniProtKB-SubCell"/>
</dbReference>
<name>A0A6P8RH10_GEOSA</name>
<feature type="compositionally biased region" description="Acidic residues" evidence="13">
    <location>
        <begin position="31"/>
        <end position="43"/>
    </location>
</feature>
<evidence type="ECO:0000256" key="8">
    <source>
        <dbReference type="ARBA" id="ARBA00022620"/>
    </source>
</evidence>
<comment type="subcellular location">
    <subcellularLocation>
        <location evidence="2">Cytoplasm</location>
        <location evidence="2">Cytosol</location>
    </subcellularLocation>
    <subcellularLocation>
        <location evidence="1">Lysosome</location>
    </subcellularLocation>
    <subcellularLocation>
        <location evidence="3">Secreted</location>
        <location evidence="3">Extracellular exosome</location>
    </subcellularLocation>
</comment>
<keyword evidence="14" id="KW-1185">Reference proteome</keyword>
<keyword evidence="8" id="KW-0666">Pyrogen</keyword>
<protein>
    <recommendedName>
        <fullName evidence="12">Interleukin-1</fullName>
    </recommendedName>
</protein>
<evidence type="ECO:0000256" key="1">
    <source>
        <dbReference type="ARBA" id="ARBA00004371"/>
    </source>
</evidence>